<protein>
    <submittedName>
        <fullName evidence="2">Uncharacterized protein</fullName>
    </submittedName>
</protein>
<gene>
    <name evidence="2" type="ORF">ECRASSUSDP1_LOCUS27629</name>
</gene>
<reference evidence="2" key="1">
    <citation type="submission" date="2023-07" db="EMBL/GenBank/DDBJ databases">
        <authorList>
            <consortium name="AG Swart"/>
            <person name="Singh M."/>
            <person name="Singh A."/>
            <person name="Seah K."/>
            <person name="Emmerich C."/>
        </authorList>
    </citation>
    <scope>NUCLEOTIDE SEQUENCE</scope>
    <source>
        <strain evidence="2">DP1</strain>
    </source>
</reference>
<dbReference type="EMBL" id="CAMPGE010028510">
    <property type="protein sequence ID" value="CAI2386030.1"/>
    <property type="molecule type" value="Genomic_DNA"/>
</dbReference>
<feature type="compositionally biased region" description="Basic and acidic residues" evidence="1">
    <location>
        <begin position="255"/>
        <end position="267"/>
    </location>
</feature>
<name>A0AAD2DAY3_EUPCR</name>
<evidence type="ECO:0000313" key="2">
    <source>
        <dbReference type="EMBL" id="CAI2386030.1"/>
    </source>
</evidence>
<evidence type="ECO:0000256" key="1">
    <source>
        <dbReference type="SAM" id="MobiDB-lite"/>
    </source>
</evidence>
<evidence type="ECO:0000313" key="3">
    <source>
        <dbReference type="Proteomes" id="UP001295684"/>
    </source>
</evidence>
<organism evidence="2 3">
    <name type="scientific">Euplotes crassus</name>
    <dbReference type="NCBI Taxonomy" id="5936"/>
    <lineage>
        <taxon>Eukaryota</taxon>
        <taxon>Sar</taxon>
        <taxon>Alveolata</taxon>
        <taxon>Ciliophora</taxon>
        <taxon>Intramacronucleata</taxon>
        <taxon>Spirotrichea</taxon>
        <taxon>Hypotrichia</taxon>
        <taxon>Euplotida</taxon>
        <taxon>Euplotidae</taxon>
        <taxon>Moneuplotes</taxon>
    </lineage>
</organism>
<feature type="compositionally biased region" description="Polar residues" evidence="1">
    <location>
        <begin position="183"/>
        <end position="196"/>
    </location>
</feature>
<feature type="compositionally biased region" description="Basic and acidic residues" evidence="1">
    <location>
        <begin position="277"/>
        <end position="307"/>
    </location>
</feature>
<feature type="compositionally biased region" description="Acidic residues" evidence="1">
    <location>
        <begin position="401"/>
        <end position="419"/>
    </location>
</feature>
<dbReference type="PROSITE" id="PS50096">
    <property type="entry name" value="IQ"/>
    <property type="match status" value="1"/>
</dbReference>
<proteinExistence type="predicted"/>
<feature type="region of interest" description="Disordered" evidence="1">
    <location>
        <begin position="171"/>
        <end position="307"/>
    </location>
</feature>
<comment type="caution">
    <text evidence="2">The sequence shown here is derived from an EMBL/GenBank/DDBJ whole genome shotgun (WGS) entry which is preliminary data.</text>
</comment>
<feature type="region of interest" description="Disordered" evidence="1">
    <location>
        <begin position="396"/>
        <end position="420"/>
    </location>
</feature>
<dbReference type="Proteomes" id="UP001295684">
    <property type="component" value="Unassembled WGS sequence"/>
</dbReference>
<sequence>MKTREDNNSSTISEIAIAKGALPSVDHEKSKKKIDDLMFKPYYEQSEQIIAKSKKLALKSRDSNMHNPQCNNMPNMTTFDNRVTAEQDKLISNKGRAQGKPVPNQSMRNLNQDEEVLPVYKRRVYQKGPIKIGDKSYMKRPLKTHYASKRQNNWVHGQIYMSGEETNIPLNNYQPIKVKPNRSGRQQNDFRINRNYSKVRGKTAQGPRNQTRSTLATSNPNGSKKPSSTLNAKDNVPNLKTRKAKNPQKRSYSQHQEKIKKSSEKKRGSNHTSSRKFQKEQKLESDSSKKIDHHQREESKDFIEKGIENGDDVESMIKMAEAKIKATAEAMLDIHMADEELDKKIGALNDFESSHDKPQKEDDNIQDHIKQKPQPMTRQEKIANIVNDLVAKNTDLKIPEDYSEPDEPEEDEEEADEGIIENKNTLMTFTDKGLDSIKEQVTEEIHNTSVEDSLEYSKQQDKISNLFETQQKNTSGNKIEDTPAFGSKDPFSSFLCSNEISTQKKERPIANNKIAKPIFEEEVSKNILPEFDQDYDIEKIIKLQSLFRQILAERKLKEMKQRSYIIKQQRSLSSNKRKIIALRTITHVWLMYKEAKIAAQKCTYLDENAKESPEEPYHYYCDTMADLKFIEVQFRQRIFKKTREYLKTIPYECRQSYVKLIDCKIYQREINNRLKVMKKVADAKKKLINY</sequence>
<dbReference type="AlphaFoldDB" id="A0AAD2DAY3"/>
<feature type="compositionally biased region" description="Polar residues" evidence="1">
    <location>
        <begin position="206"/>
        <end position="232"/>
    </location>
</feature>
<keyword evidence="3" id="KW-1185">Reference proteome</keyword>
<accession>A0AAD2DAY3</accession>